<protein>
    <recommendedName>
        <fullName evidence="11">Sec20 C-terminal domain-containing protein</fullName>
    </recommendedName>
</protein>
<dbReference type="InterPro" id="IPR005606">
    <property type="entry name" value="Sec20"/>
</dbReference>
<comment type="subcellular location">
    <subcellularLocation>
        <location evidence="1">Endoplasmic reticulum membrane</location>
        <topology evidence="1">Single-pass type IV membrane protein</topology>
    </subcellularLocation>
</comment>
<evidence type="ECO:0000256" key="2">
    <source>
        <dbReference type="ARBA" id="ARBA00022448"/>
    </source>
</evidence>
<feature type="transmembrane region" description="Helical" evidence="10">
    <location>
        <begin position="197"/>
        <end position="218"/>
    </location>
</feature>
<evidence type="ECO:0000256" key="9">
    <source>
        <dbReference type="ARBA" id="ARBA00037934"/>
    </source>
</evidence>
<dbReference type="InterPro" id="IPR056173">
    <property type="entry name" value="Sec20_C"/>
</dbReference>
<keyword evidence="13" id="KW-1185">Reference proteome</keyword>
<keyword evidence="3 10" id="KW-0812">Transmembrane</keyword>
<comment type="similarity">
    <text evidence="9">Belongs to the SEC20 family.</text>
</comment>
<evidence type="ECO:0000256" key="5">
    <source>
        <dbReference type="ARBA" id="ARBA00022892"/>
    </source>
</evidence>
<keyword evidence="4" id="KW-0256">Endoplasmic reticulum</keyword>
<dbReference type="CDD" id="cd15865">
    <property type="entry name" value="SNARE_SEC20"/>
    <property type="match status" value="1"/>
</dbReference>
<name>A0ABD1F5N8_HYPHA</name>
<evidence type="ECO:0000259" key="11">
    <source>
        <dbReference type="Pfam" id="PF03908"/>
    </source>
</evidence>
<gene>
    <name evidence="12" type="ORF">ABEB36_002420</name>
</gene>
<dbReference type="Proteomes" id="UP001566132">
    <property type="component" value="Unassembled WGS sequence"/>
</dbReference>
<sequence>MDSLQFLLKNVRQEITENHLQLKAIIQDINSCTGPLSELRNLNTTGRSKIATLRKLIDEFGDTVKEHKDQELFKEVLLEREQLASSMDAFKKANMKSMMAIEKSSKEELLKYSKESEIRQRQKRDKESMVKMSSNVTDQLLNISKQLANTTQQSAQTLETLATSSQTVFGTQEELKMTSKVISQSGKLLDKYGRRDLTDTILLILAFGFFICCVVYIIQKRLF</sequence>
<dbReference type="Pfam" id="PF03908">
    <property type="entry name" value="Sec20"/>
    <property type="match status" value="1"/>
</dbReference>
<dbReference type="PANTHER" id="PTHR12825">
    <property type="entry name" value="BNIP1-RELATED"/>
    <property type="match status" value="1"/>
</dbReference>
<organism evidence="12 13">
    <name type="scientific">Hypothenemus hampei</name>
    <name type="common">Coffee berry borer</name>
    <dbReference type="NCBI Taxonomy" id="57062"/>
    <lineage>
        <taxon>Eukaryota</taxon>
        <taxon>Metazoa</taxon>
        <taxon>Ecdysozoa</taxon>
        <taxon>Arthropoda</taxon>
        <taxon>Hexapoda</taxon>
        <taxon>Insecta</taxon>
        <taxon>Pterygota</taxon>
        <taxon>Neoptera</taxon>
        <taxon>Endopterygota</taxon>
        <taxon>Coleoptera</taxon>
        <taxon>Polyphaga</taxon>
        <taxon>Cucujiformia</taxon>
        <taxon>Curculionidae</taxon>
        <taxon>Scolytinae</taxon>
        <taxon>Hypothenemus</taxon>
    </lineage>
</organism>
<accession>A0ABD1F5N8</accession>
<evidence type="ECO:0000256" key="6">
    <source>
        <dbReference type="ARBA" id="ARBA00022989"/>
    </source>
</evidence>
<reference evidence="12 13" key="1">
    <citation type="submission" date="2024-05" db="EMBL/GenBank/DDBJ databases">
        <title>Genetic variation in Jamaican populations of the coffee berry borer (Hypothenemus hampei).</title>
        <authorList>
            <person name="Errbii M."/>
            <person name="Myrie A."/>
        </authorList>
    </citation>
    <scope>NUCLEOTIDE SEQUENCE [LARGE SCALE GENOMIC DNA]</scope>
    <source>
        <strain evidence="12">JA-Hopewell-2020-01-JO</strain>
        <tissue evidence="12">Whole body</tissue>
    </source>
</reference>
<evidence type="ECO:0000256" key="8">
    <source>
        <dbReference type="ARBA" id="ARBA00023136"/>
    </source>
</evidence>
<feature type="domain" description="Sec20 C-terminal" evidence="11">
    <location>
        <begin position="133"/>
        <end position="222"/>
    </location>
</feature>
<dbReference type="GO" id="GO:0016192">
    <property type="term" value="P:vesicle-mediated transport"/>
    <property type="evidence" value="ECO:0007669"/>
    <property type="project" value="UniProtKB-KW"/>
</dbReference>
<keyword evidence="2" id="KW-0813">Transport</keyword>
<dbReference type="AlphaFoldDB" id="A0ABD1F5N8"/>
<evidence type="ECO:0000256" key="4">
    <source>
        <dbReference type="ARBA" id="ARBA00022824"/>
    </source>
</evidence>
<evidence type="ECO:0000313" key="13">
    <source>
        <dbReference type="Proteomes" id="UP001566132"/>
    </source>
</evidence>
<comment type="caution">
    <text evidence="12">The sequence shown here is derived from an EMBL/GenBank/DDBJ whole genome shotgun (WGS) entry which is preliminary data.</text>
</comment>
<dbReference type="PANTHER" id="PTHR12825:SF0">
    <property type="entry name" value="VESICLE TRANSPORT PROTEIN SEC20"/>
    <property type="match status" value="1"/>
</dbReference>
<dbReference type="GO" id="GO:0005789">
    <property type="term" value="C:endoplasmic reticulum membrane"/>
    <property type="evidence" value="ECO:0007669"/>
    <property type="project" value="UniProtKB-SubCell"/>
</dbReference>
<evidence type="ECO:0000256" key="3">
    <source>
        <dbReference type="ARBA" id="ARBA00022692"/>
    </source>
</evidence>
<dbReference type="EMBL" id="JBDJPC010000002">
    <property type="protein sequence ID" value="KAL1512919.1"/>
    <property type="molecule type" value="Genomic_DNA"/>
</dbReference>
<proteinExistence type="inferred from homology"/>
<evidence type="ECO:0000256" key="1">
    <source>
        <dbReference type="ARBA" id="ARBA00004163"/>
    </source>
</evidence>
<evidence type="ECO:0000256" key="10">
    <source>
        <dbReference type="SAM" id="Phobius"/>
    </source>
</evidence>
<keyword evidence="7" id="KW-0175">Coiled coil</keyword>
<keyword evidence="6 10" id="KW-1133">Transmembrane helix</keyword>
<keyword evidence="5" id="KW-0931">ER-Golgi transport</keyword>
<evidence type="ECO:0000313" key="12">
    <source>
        <dbReference type="EMBL" id="KAL1512919.1"/>
    </source>
</evidence>
<evidence type="ECO:0000256" key="7">
    <source>
        <dbReference type="ARBA" id="ARBA00023054"/>
    </source>
</evidence>
<keyword evidence="8 10" id="KW-0472">Membrane</keyword>